<gene>
    <name evidence="1" type="ORF">BOFE_06230</name>
</gene>
<proteinExistence type="predicted"/>
<evidence type="ECO:0000313" key="2">
    <source>
        <dbReference type="Proteomes" id="UP001317516"/>
    </source>
</evidence>
<sequence length="138" mass="16594">MNRKYKVNNQITLFKEIIKKFIKEKCKKIFISKRFINKIKGLIKKFNLYIKNHIILNNQKGNSHNWQKFITYNLIPLIAKNLLMNKDLCYKNKYKEHINASISNFTNSKIMDIEILNKKRAISQHKKTSLKFSYLEII</sequence>
<accession>A0ABM8DKG7</accession>
<dbReference type="EMBL" id="AP027070">
    <property type="protein sequence ID" value="BDU63083.1"/>
    <property type="molecule type" value="Genomic_DNA"/>
</dbReference>
<name>A0ABM8DKG7_9SPIR</name>
<reference evidence="1 2" key="1">
    <citation type="submission" date="2022-11" db="EMBL/GenBank/DDBJ databases">
        <title>Genome sequence of clinical isolate of the human pathogenic Borrelia fainii.</title>
        <authorList>
            <person name="Itokawa K."/>
            <person name="Sato K."/>
            <person name="Qiu Y."/>
        </authorList>
    </citation>
    <scope>NUCLEOTIDE SEQUENCE [LARGE SCALE GENOMIC DNA]</scope>
    <source>
        <strain evidence="1 2">Qtaro</strain>
    </source>
</reference>
<keyword evidence="2" id="KW-1185">Reference proteome</keyword>
<dbReference type="RefSeq" id="WP_281861685.1">
    <property type="nucleotide sequence ID" value="NZ_AP027070.1"/>
</dbReference>
<organism evidence="1 2">
    <name type="scientific">Candidatus Borrelia fainii</name>
    <dbReference type="NCBI Taxonomy" id="2518322"/>
    <lineage>
        <taxon>Bacteria</taxon>
        <taxon>Pseudomonadati</taxon>
        <taxon>Spirochaetota</taxon>
        <taxon>Spirochaetia</taxon>
        <taxon>Spirochaetales</taxon>
        <taxon>Borreliaceae</taxon>
        <taxon>Borrelia</taxon>
    </lineage>
</organism>
<evidence type="ECO:0000313" key="1">
    <source>
        <dbReference type="EMBL" id="BDU63083.1"/>
    </source>
</evidence>
<protein>
    <submittedName>
        <fullName evidence="1">Uncharacterized protein</fullName>
    </submittedName>
</protein>
<dbReference type="Proteomes" id="UP001317516">
    <property type="component" value="Chromosome"/>
</dbReference>